<dbReference type="RefSeq" id="WP_135773751.1">
    <property type="nucleotide sequence ID" value="NZ_RQEY01000012.1"/>
</dbReference>
<protein>
    <submittedName>
        <fullName evidence="1">Uncharacterized protein</fullName>
    </submittedName>
</protein>
<organism evidence="1 2">
    <name type="scientific">Leptospira andrefontaineae</name>
    <dbReference type="NCBI Taxonomy" id="2484976"/>
    <lineage>
        <taxon>Bacteria</taxon>
        <taxon>Pseudomonadati</taxon>
        <taxon>Spirochaetota</taxon>
        <taxon>Spirochaetia</taxon>
        <taxon>Leptospirales</taxon>
        <taxon>Leptospiraceae</taxon>
        <taxon>Leptospira</taxon>
    </lineage>
</organism>
<sequence>MIGKKKITIFAALVFILIYPVHCSYIRQQIFSIFFEGINTKSSFDLRAISLLPWDSVVITSSGDSVPVPICKRVNEILGFSLRGQSLDSVLFTFLLNGTIIGSYEFDRYRLPVYFKQCHDEKNQLSGIKYYRYDQAVFKLKDDYAVPNCPIKDEASMDKRNDPHWICLQNVD</sequence>
<evidence type="ECO:0000313" key="1">
    <source>
        <dbReference type="EMBL" id="TGK41526.1"/>
    </source>
</evidence>
<evidence type="ECO:0000313" key="2">
    <source>
        <dbReference type="Proteomes" id="UP000298097"/>
    </source>
</evidence>
<dbReference type="EMBL" id="RQEY01000012">
    <property type="protein sequence ID" value="TGK41526.1"/>
    <property type="molecule type" value="Genomic_DNA"/>
</dbReference>
<gene>
    <name evidence="1" type="ORF">EHO65_08910</name>
</gene>
<dbReference type="AlphaFoldDB" id="A0A4R9H7C3"/>
<proteinExistence type="predicted"/>
<dbReference type="Proteomes" id="UP000298097">
    <property type="component" value="Unassembled WGS sequence"/>
</dbReference>
<comment type="caution">
    <text evidence="1">The sequence shown here is derived from an EMBL/GenBank/DDBJ whole genome shotgun (WGS) entry which is preliminary data.</text>
</comment>
<name>A0A4R9H7C3_9LEPT</name>
<keyword evidence="2" id="KW-1185">Reference proteome</keyword>
<reference evidence="1" key="1">
    <citation type="journal article" date="2019" name="PLoS Negl. Trop. Dis.">
        <title>Revisiting the worldwide diversity of Leptospira species in the environment.</title>
        <authorList>
            <person name="Vincent A.T."/>
            <person name="Schiettekatte O."/>
            <person name="Bourhy P."/>
            <person name="Veyrier F.J."/>
            <person name="Picardeau M."/>
        </authorList>
    </citation>
    <scope>NUCLEOTIDE SEQUENCE [LARGE SCALE GENOMIC DNA]</scope>
    <source>
        <strain evidence="1">201800301</strain>
    </source>
</reference>
<accession>A0A4R9H7C3</accession>